<gene>
    <name evidence="1" type="ORF">SAMN04488498_104313</name>
</gene>
<evidence type="ECO:0000313" key="2">
    <source>
        <dbReference type="Proteomes" id="UP000323300"/>
    </source>
</evidence>
<protein>
    <submittedName>
        <fullName evidence="1">Uncharacterized protein</fullName>
    </submittedName>
</protein>
<reference evidence="1 2" key="1">
    <citation type="submission" date="2016-10" db="EMBL/GenBank/DDBJ databases">
        <authorList>
            <person name="Varghese N."/>
            <person name="Submissions S."/>
        </authorList>
    </citation>
    <scope>NUCLEOTIDE SEQUENCE [LARGE SCALE GENOMIC DNA]</scope>
    <source>
        <strain evidence="1 2">DSM 21822</strain>
    </source>
</reference>
<proteinExistence type="predicted"/>
<dbReference type="RefSeq" id="WP_188130380.1">
    <property type="nucleotide sequence ID" value="NZ_BSPE01000007.1"/>
</dbReference>
<dbReference type="EMBL" id="FOSL01000004">
    <property type="protein sequence ID" value="SFK28897.1"/>
    <property type="molecule type" value="Genomic_DNA"/>
</dbReference>
<accession>A0A1I3YAA3</accession>
<name>A0A1I3YAA3_9HYPH</name>
<dbReference type="Proteomes" id="UP000323300">
    <property type="component" value="Unassembled WGS sequence"/>
</dbReference>
<sequence length="87" mass="9694">MGWTFQSLIDERMKVTAFCLDDACRNVRVLPLEELRDRFGPDAPAMRDDILPRLRCDACGGKNVDLTCVPDHSARAPENPYSKAKGG</sequence>
<evidence type="ECO:0000313" key="1">
    <source>
        <dbReference type="EMBL" id="SFK28897.1"/>
    </source>
</evidence>
<keyword evidence="2" id="KW-1185">Reference proteome</keyword>
<organism evidence="1 2">
    <name type="scientific">Neomesorhizobium albiziae</name>
    <dbReference type="NCBI Taxonomy" id="335020"/>
    <lineage>
        <taxon>Bacteria</taxon>
        <taxon>Pseudomonadati</taxon>
        <taxon>Pseudomonadota</taxon>
        <taxon>Alphaproteobacteria</taxon>
        <taxon>Hyphomicrobiales</taxon>
        <taxon>Phyllobacteriaceae</taxon>
        <taxon>Neomesorhizobium</taxon>
    </lineage>
</organism>
<dbReference type="AlphaFoldDB" id="A0A1I3YAA3"/>